<dbReference type="Pfam" id="PF09937">
    <property type="entry name" value="DUF2169"/>
    <property type="match status" value="2"/>
</dbReference>
<proteinExistence type="predicted"/>
<dbReference type="Proteomes" id="UP000610594">
    <property type="component" value="Unassembled WGS sequence"/>
</dbReference>
<evidence type="ECO:0000259" key="1">
    <source>
        <dbReference type="Pfam" id="PF09937"/>
    </source>
</evidence>
<dbReference type="InterPro" id="IPR018683">
    <property type="entry name" value="DUF2169"/>
</dbReference>
<gene>
    <name evidence="2" type="ORF">F1735_26875</name>
</gene>
<organism evidence="2 3">
    <name type="scientific">Massilia genomosp. 1</name>
    <dbReference type="NCBI Taxonomy" id="2609280"/>
    <lineage>
        <taxon>Bacteria</taxon>
        <taxon>Pseudomonadati</taxon>
        <taxon>Pseudomonadota</taxon>
        <taxon>Betaproteobacteria</taxon>
        <taxon>Burkholderiales</taxon>
        <taxon>Oxalobacteraceae</taxon>
        <taxon>Telluria group</taxon>
        <taxon>Massilia</taxon>
    </lineage>
</organism>
<feature type="domain" description="DUF2169" evidence="1">
    <location>
        <begin position="125"/>
        <end position="439"/>
    </location>
</feature>
<dbReference type="RefSeq" id="WP_167239807.1">
    <property type="nucleotide sequence ID" value="NZ_WHJF01000102.1"/>
</dbReference>
<name>A0ABX0N0L6_9BURK</name>
<comment type="caution">
    <text evidence="2">The sequence shown here is derived from an EMBL/GenBank/DDBJ whole genome shotgun (WGS) entry which is preliminary data.</text>
</comment>
<evidence type="ECO:0000313" key="2">
    <source>
        <dbReference type="EMBL" id="NHZ65883.1"/>
    </source>
</evidence>
<feature type="domain" description="DUF2169" evidence="1">
    <location>
        <begin position="25"/>
        <end position="106"/>
    </location>
</feature>
<dbReference type="EMBL" id="WHJF01000102">
    <property type="protein sequence ID" value="NHZ65883.1"/>
    <property type="molecule type" value="Genomic_DNA"/>
</dbReference>
<reference evidence="2 3" key="1">
    <citation type="submission" date="2019-10" db="EMBL/GenBank/DDBJ databases">
        <title>Taxonomy of Antarctic Massilia spp.: description of Massilia rubra sp. nov., Massilia aquatica sp. nov., Massilia mucilaginosa sp. nov., Massilia frigida sp. nov. isolated from streams, lakes and regoliths.</title>
        <authorList>
            <person name="Holochova P."/>
            <person name="Sedlacek I."/>
            <person name="Kralova S."/>
            <person name="Maslanova I."/>
            <person name="Busse H.-J."/>
            <person name="Stankova E."/>
            <person name="Vrbovska V."/>
            <person name="Kovarovic V."/>
            <person name="Bartak M."/>
            <person name="Svec P."/>
            <person name="Pantucek R."/>
        </authorList>
    </citation>
    <scope>NUCLEOTIDE SEQUENCE [LARGE SCALE GENOMIC DNA]</scope>
    <source>
        <strain evidence="2 3">CCM 8694</strain>
    </source>
</reference>
<keyword evidence="3" id="KW-1185">Reference proteome</keyword>
<sequence>MQFRNQTPFPALGFEGIDQFNQAFHVVALRQTLTWGGDAELRYADEQAPLCESDEFFGEITSSSVRQESDLCQYKPKCDFIVNATAYAPLGKSVRRCGVRIALMRPDHSASMPERPHGLNPFTAPEEHRMEEWRAAVKHAEQNSVPGERLVDKSLTVTGERALVRRLWPIRIGAAIVRLGSLGLISVPTWRLTSPQMFSPFPLRNEYAYGGSRRINRGDRAAKWVARKHRLKADEVAAQSYDHAPPAEQAIARCAFESNAVGCGFAPRWYLFATGVKRLPAPRVEAVDNPFSTTQFWKIPTLNSEKISRKVLTVAGFGTRSRVHPHRRDLAGTIDQRFINSADWLPKDFDFNVWNAAPIDQQTDFLSGNEIIELTNLCASASPGATLGPTGDTILRLRLPGHVCTLLMRMRDGTMFFNPMQIDTLIVEPETQTLSIVWRAVFAKTPEIRAADAYLHGRFEAEYSRHLLNDPEKTSVPDHRKMALDTGKEEFHG</sequence>
<accession>A0ABX0N0L6</accession>
<protein>
    <submittedName>
        <fullName evidence="2">DUF2169 domain-containing protein</fullName>
    </submittedName>
</protein>
<evidence type="ECO:0000313" key="3">
    <source>
        <dbReference type="Proteomes" id="UP000610594"/>
    </source>
</evidence>